<keyword evidence="4 6" id="KW-0472">Membrane</keyword>
<proteinExistence type="predicted"/>
<evidence type="ECO:0000313" key="9">
    <source>
        <dbReference type="Proteomes" id="UP000050482"/>
    </source>
</evidence>
<dbReference type="STRING" id="471514.AN477_22160"/>
<evidence type="ECO:0000256" key="3">
    <source>
        <dbReference type="ARBA" id="ARBA00022989"/>
    </source>
</evidence>
<evidence type="ECO:0000256" key="6">
    <source>
        <dbReference type="SAM" id="Phobius"/>
    </source>
</evidence>
<organism evidence="8 9">
    <name type="scientific">Alicyclobacillus ferrooxydans</name>
    <dbReference type="NCBI Taxonomy" id="471514"/>
    <lineage>
        <taxon>Bacteria</taxon>
        <taxon>Bacillati</taxon>
        <taxon>Bacillota</taxon>
        <taxon>Bacilli</taxon>
        <taxon>Bacillales</taxon>
        <taxon>Alicyclobacillaceae</taxon>
        <taxon>Alicyclobacillus</taxon>
    </lineage>
</organism>
<evidence type="ECO:0000313" key="8">
    <source>
        <dbReference type="EMBL" id="KPV39869.1"/>
    </source>
</evidence>
<feature type="transmembrane region" description="Helical" evidence="6">
    <location>
        <begin position="185"/>
        <end position="203"/>
    </location>
</feature>
<dbReference type="InterPro" id="IPR007016">
    <property type="entry name" value="O-antigen_ligase-rel_domated"/>
</dbReference>
<dbReference type="GO" id="GO:0016020">
    <property type="term" value="C:membrane"/>
    <property type="evidence" value="ECO:0007669"/>
    <property type="project" value="UniProtKB-SubCell"/>
</dbReference>
<keyword evidence="2 6" id="KW-0812">Transmembrane</keyword>
<feature type="transmembrane region" description="Helical" evidence="6">
    <location>
        <begin position="368"/>
        <end position="388"/>
    </location>
</feature>
<dbReference type="Proteomes" id="UP000050482">
    <property type="component" value="Unassembled WGS sequence"/>
</dbReference>
<reference evidence="8 9" key="1">
    <citation type="submission" date="2015-09" db="EMBL/GenBank/DDBJ databases">
        <title>Draft genome sequence of Alicyclobacillus ferrooxydans DSM 22381.</title>
        <authorList>
            <person name="Hemp J."/>
        </authorList>
    </citation>
    <scope>NUCLEOTIDE SEQUENCE [LARGE SCALE GENOMIC DNA]</scope>
    <source>
        <strain evidence="8 9">TC-34</strain>
    </source>
</reference>
<dbReference type="EMBL" id="LJCO01000103">
    <property type="protein sequence ID" value="KPV39869.1"/>
    <property type="molecule type" value="Genomic_DNA"/>
</dbReference>
<dbReference type="AlphaFoldDB" id="A0A0N8PMW6"/>
<evidence type="ECO:0000256" key="5">
    <source>
        <dbReference type="SAM" id="MobiDB-lite"/>
    </source>
</evidence>
<comment type="caution">
    <text evidence="8">The sequence shown here is derived from an EMBL/GenBank/DDBJ whole genome shotgun (WGS) entry which is preliminary data.</text>
</comment>
<feature type="transmembrane region" description="Helical" evidence="6">
    <location>
        <begin position="53"/>
        <end position="72"/>
    </location>
</feature>
<name>A0A0N8PMW6_9BACL</name>
<dbReference type="InterPro" id="IPR051533">
    <property type="entry name" value="WaaL-like"/>
</dbReference>
<evidence type="ECO:0000256" key="2">
    <source>
        <dbReference type="ARBA" id="ARBA00022692"/>
    </source>
</evidence>
<feature type="transmembrane region" description="Helical" evidence="6">
    <location>
        <begin position="337"/>
        <end position="356"/>
    </location>
</feature>
<feature type="transmembrane region" description="Helical" evidence="6">
    <location>
        <begin position="110"/>
        <end position="128"/>
    </location>
</feature>
<feature type="region of interest" description="Disordered" evidence="5">
    <location>
        <begin position="1"/>
        <end position="20"/>
    </location>
</feature>
<evidence type="ECO:0000259" key="7">
    <source>
        <dbReference type="Pfam" id="PF04932"/>
    </source>
</evidence>
<feature type="transmembrane region" description="Helical" evidence="6">
    <location>
        <begin position="135"/>
        <end position="156"/>
    </location>
</feature>
<feature type="transmembrane region" description="Helical" evidence="6">
    <location>
        <begin position="249"/>
        <end position="267"/>
    </location>
</feature>
<protein>
    <submittedName>
        <fullName evidence="8">Polymerase</fullName>
    </submittedName>
</protein>
<evidence type="ECO:0000256" key="1">
    <source>
        <dbReference type="ARBA" id="ARBA00004141"/>
    </source>
</evidence>
<feature type="transmembrane region" description="Helical" evidence="6">
    <location>
        <begin position="394"/>
        <end position="411"/>
    </location>
</feature>
<feature type="domain" description="O-antigen ligase-related" evidence="7">
    <location>
        <begin position="215"/>
        <end position="346"/>
    </location>
</feature>
<feature type="transmembrane region" description="Helical" evidence="6">
    <location>
        <begin position="210"/>
        <end position="243"/>
    </location>
</feature>
<feature type="transmembrane region" description="Helical" evidence="6">
    <location>
        <begin position="304"/>
        <end position="325"/>
    </location>
</feature>
<comment type="subcellular location">
    <subcellularLocation>
        <location evidence="1">Membrane</location>
        <topology evidence="1">Multi-pass membrane protein</topology>
    </subcellularLocation>
</comment>
<dbReference type="Pfam" id="PF04932">
    <property type="entry name" value="Wzy_C"/>
    <property type="match status" value="1"/>
</dbReference>
<sequence>MGQAVSGWVRTNSNSHPSLEDSRLSRWSLYALTAFPLVDFALRMQHIHPLGVIWDKVVMLVLVVLAVMRWADGYRQQPFHWQRYAGWFIVYALALMFSGLSHPLTSLQGFRIDVYYILYAFLIPFVVGPKDVPKLLHAVALVMILVAVHGVFQYVIKVPNPHSWQDLGESLRTRVFSVMQSPNELGSYMALATPFLFGLFLYETDRWRKAIYLFGIVFAVMTLFLTFTRGAWFALAIAVLIMATLFERRLLIVLVVLGIAAFFLPAIHHRIADLFSPVYWIKSSQSGRVYRWIMAYDKMSNNPLFGVGLGKFGGAVASQYSGGLYSDNYYAKTLGETGLIGLTLFLIMHLALFAEIFRKTVRKAKGRVRFLVIGAATGLLAVLIHNAMENVFEFAPMAITYFLIATLLLVWGRGLPESFSGAEAESGGAVS</sequence>
<dbReference type="PANTHER" id="PTHR37422">
    <property type="entry name" value="TEICHURONIC ACID BIOSYNTHESIS PROTEIN TUAE"/>
    <property type="match status" value="1"/>
</dbReference>
<dbReference type="PATRIC" id="fig|471514.4.peg.1241"/>
<feature type="transmembrane region" description="Helical" evidence="6">
    <location>
        <begin position="84"/>
        <end position="104"/>
    </location>
</feature>
<keyword evidence="9" id="KW-1185">Reference proteome</keyword>
<dbReference type="PANTHER" id="PTHR37422:SF13">
    <property type="entry name" value="LIPOPOLYSACCHARIDE BIOSYNTHESIS PROTEIN PA4999-RELATED"/>
    <property type="match status" value="1"/>
</dbReference>
<keyword evidence="3 6" id="KW-1133">Transmembrane helix</keyword>
<gene>
    <name evidence="8" type="ORF">AN477_22160</name>
</gene>
<accession>A0A0N8PMW6</accession>
<evidence type="ECO:0000256" key="4">
    <source>
        <dbReference type="ARBA" id="ARBA00023136"/>
    </source>
</evidence>